<feature type="domain" description="YdhG-like" evidence="1">
    <location>
        <begin position="23"/>
        <end position="114"/>
    </location>
</feature>
<proteinExistence type="predicted"/>
<evidence type="ECO:0000259" key="1">
    <source>
        <dbReference type="Pfam" id="PF08818"/>
    </source>
</evidence>
<keyword evidence="3" id="KW-1185">Reference proteome</keyword>
<dbReference type="Gene3D" id="3.90.1150.200">
    <property type="match status" value="1"/>
</dbReference>
<gene>
    <name evidence="2" type="ORF">SAMN05421769_2537</name>
</gene>
<dbReference type="Pfam" id="PF08818">
    <property type="entry name" value="DUF1801"/>
    <property type="match status" value="1"/>
</dbReference>
<dbReference type="EMBL" id="FSRQ01000002">
    <property type="protein sequence ID" value="SIO19399.1"/>
    <property type="molecule type" value="Genomic_DNA"/>
</dbReference>
<organism evidence="2 3">
    <name type="scientific">Chryseobacterium scophthalmum</name>
    <dbReference type="NCBI Taxonomy" id="59733"/>
    <lineage>
        <taxon>Bacteria</taxon>
        <taxon>Pseudomonadati</taxon>
        <taxon>Bacteroidota</taxon>
        <taxon>Flavobacteriia</taxon>
        <taxon>Flavobacteriales</taxon>
        <taxon>Weeksellaceae</taxon>
        <taxon>Chryseobacterium group</taxon>
        <taxon>Chryseobacterium</taxon>
    </lineage>
</organism>
<dbReference type="OrthoDB" id="115213at2"/>
<dbReference type="Proteomes" id="UP000184782">
    <property type="component" value="Unassembled WGS sequence"/>
</dbReference>
<accession>A0A1N6HI75</accession>
<dbReference type="RefSeq" id="WP_143747583.1">
    <property type="nucleotide sequence ID" value="NZ_FSRQ01000002.1"/>
</dbReference>
<protein>
    <submittedName>
        <fullName evidence="2">Uncharacterized conserved protein YdhG, YjbR/CyaY-like superfamily, DUF1801 family</fullName>
    </submittedName>
</protein>
<evidence type="ECO:0000313" key="3">
    <source>
        <dbReference type="Proteomes" id="UP000184782"/>
    </source>
</evidence>
<sequence>MKDTFTNFNEYFLLFPEEVQLKMEILRKAIHSQSPDLEEYIGYQMPAFKYKEKPLVYFAAYKNHIGFYPLPEAIVHFENDFIKRKYKFSKGAVQFPLKEDLPLDLIEKMMEFRIMEIKQNLKH</sequence>
<dbReference type="SUPFAM" id="SSF159888">
    <property type="entry name" value="YdhG-like"/>
    <property type="match status" value="1"/>
</dbReference>
<dbReference type="AlphaFoldDB" id="A0A1N6HI75"/>
<dbReference type="InterPro" id="IPR014922">
    <property type="entry name" value="YdhG-like"/>
</dbReference>
<evidence type="ECO:0000313" key="2">
    <source>
        <dbReference type="EMBL" id="SIO19399.1"/>
    </source>
</evidence>
<name>A0A1N6HI75_9FLAO</name>
<reference evidence="3" key="1">
    <citation type="submission" date="2016-12" db="EMBL/GenBank/DDBJ databases">
        <authorList>
            <person name="Varghese N."/>
            <person name="Submissions S."/>
        </authorList>
    </citation>
    <scope>NUCLEOTIDE SEQUENCE [LARGE SCALE GENOMIC DNA]</scope>
    <source>
        <strain evidence="3">DSM 16779</strain>
    </source>
</reference>